<proteinExistence type="predicted"/>
<dbReference type="EMBL" id="RJJX01000236">
    <property type="protein sequence ID" value="RUT72619.1"/>
    <property type="molecule type" value="Genomic_DNA"/>
</dbReference>
<evidence type="ECO:0000313" key="2">
    <source>
        <dbReference type="Proteomes" id="UP000282985"/>
    </source>
</evidence>
<accession>A0A434ADZ6</accession>
<dbReference type="Proteomes" id="UP000282985">
    <property type="component" value="Unassembled WGS sequence"/>
</dbReference>
<sequence length="61" mass="6772">IKTVGCRLSGLIIRWSRATLIGPEFECLERRDGGCALLSSPILGRNGRPLLPGFPWWSSFN</sequence>
<name>A0A434ADZ6_9BACT</name>
<gene>
    <name evidence="1" type="ORF">DLK05_17450</name>
</gene>
<dbReference type="AlphaFoldDB" id="A0A434ADZ6"/>
<comment type="caution">
    <text evidence="1">The sequence shown here is derived from an EMBL/GenBank/DDBJ whole genome shotgun (WGS) entry which is preliminary data.</text>
</comment>
<protein>
    <submittedName>
        <fullName evidence="1">Uncharacterized protein</fullName>
    </submittedName>
</protein>
<feature type="non-terminal residue" evidence="1">
    <location>
        <position position="1"/>
    </location>
</feature>
<reference evidence="1 2" key="1">
    <citation type="submission" date="2018-11" db="EMBL/GenBank/DDBJ databases">
        <title>Parancylomarina longa gen. nov., sp. nov., isolated from sediments of southern Okinawa.</title>
        <authorList>
            <person name="Fu T."/>
        </authorList>
    </citation>
    <scope>NUCLEOTIDE SEQUENCE [LARGE SCALE GENOMIC DNA]</scope>
    <source>
        <strain evidence="1 2">T3-2 S1-C</strain>
    </source>
</reference>
<evidence type="ECO:0000313" key="1">
    <source>
        <dbReference type="EMBL" id="RUT72619.1"/>
    </source>
</evidence>
<keyword evidence="2" id="KW-1185">Reference proteome</keyword>
<organism evidence="1 2">
    <name type="scientific">Ancylomarina longa</name>
    <dbReference type="NCBI Taxonomy" id="2487017"/>
    <lineage>
        <taxon>Bacteria</taxon>
        <taxon>Pseudomonadati</taxon>
        <taxon>Bacteroidota</taxon>
        <taxon>Bacteroidia</taxon>
        <taxon>Marinilabiliales</taxon>
        <taxon>Marinifilaceae</taxon>
        <taxon>Ancylomarina</taxon>
    </lineage>
</organism>